<dbReference type="AlphaFoldDB" id="A0A6G1IHZ4"/>
<reference evidence="2" key="1">
    <citation type="journal article" date="2020" name="Stud. Mycol.">
        <title>101 Dothideomycetes genomes: a test case for predicting lifestyles and emergence of pathogens.</title>
        <authorList>
            <person name="Haridas S."/>
            <person name="Albert R."/>
            <person name="Binder M."/>
            <person name="Bloem J."/>
            <person name="Labutti K."/>
            <person name="Salamov A."/>
            <person name="Andreopoulos B."/>
            <person name="Baker S."/>
            <person name="Barry K."/>
            <person name="Bills G."/>
            <person name="Bluhm B."/>
            <person name="Cannon C."/>
            <person name="Castanera R."/>
            <person name="Culley D."/>
            <person name="Daum C."/>
            <person name="Ezra D."/>
            <person name="Gonzalez J."/>
            <person name="Henrissat B."/>
            <person name="Kuo A."/>
            <person name="Liang C."/>
            <person name="Lipzen A."/>
            <person name="Lutzoni F."/>
            <person name="Magnuson J."/>
            <person name="Mondo S."/>
            <person name="Nolan M."/>
            <person name="Ohm R."/>
            <person name="Pangilinan J."/>
            <person name="Park H.-J."/>
            <person name="Ramirez L."/>
            <person name="Alfaro M."/>
            <person name="Sun H."/>
            <person name="Tritt A."/>
            <person name="Yoshinaga Y."/>
            <person name="Zwiers L.-H."/>
            <person name="Turgeon B."/>
            <person name="Goodwin S."/>
            <person name="Spatafora J."/>
            <person name="Crous P."/>
            <person name="Grigoriev I."/>
        </authorList>
    </citation>
    <scope>NUCLEOTIDE SEQUENCE</scope>
    <source>
        <strain evidence="2">CBS 122367</strain>
    </source>
</reference>
<feature type="non-terminal residue" evidence="2">
    <location>
        <position position="1"/>
    </location>
</feature>
<dbReference type="EMBL" id="MU005620">
    <property type="protein sequence ID" value="KAF2677708.1"/>
    <property type="molecule type" value="Genomic_DNA"/>
</dbReference>
<keyword evidence="3" id="KW-1185">Reference proteome</keyword>
<accession>A0A6G1IHZ4</accession>
<name>A0A6G1IHZ4_9PLEO</name>
<gene>
    <name evidence="2" type="ORF">K458DRAFT_319086</name>
</gene>
<organism evidence="2 3">
    <name type="scientific">Lentithecium fluviatile CBS 122367</name>
    <dbReference type="NCBI Taxonomy" id="1168545"/>
    <lineage>
        <taxon>Eukaryota</taxon>
        <taxon>Fungi</taxon>
        <taxon>Dikarya</taxon>
        <taxon>Ascomycota</taxon>
        <taxon>Pezizomycotina</taxon>
        <taxon>Dothideomycetes</taxon>
        <taxon>Pleosporomycetidae</taxon>
        <taxon>Pleosporales</taxon>
        <taxon>Massarineae</taxon>
        <taxon>Lentitheciaceae</taxon>
        <taxon>Lentithecium</taxon>
    </lineage>
</organism>
<protein>
    <submittedName>
        <fullName evidence="2">Uncharacterized protein</fullName>
    </submittedName>
</protein>
<evidence type="ECO:0000313" key="3">
    <source>
        <dbReference type="Proteomes" id="UP000799291"/>
    </source>
</evidence>
<dbReference type="Proteomes" id="UP000799291">
    <property type="component" value="Unassembled WGS sequence"/>
</dbReference>
<feature type="transmembrane region" description="Helical" evidence="1">
    <location>
        <begin position="14"/>
        <end position="40"/>
    </location>
</feature>
<evidence type="ECO:0000313" key="2">
    <source>
        <dbReference type="EMBL" id="KAF2677708.1"/>
    </source>
</evidence>
<keyword evidence="1" id="KW-0472">Membrane</keyword>
<keyword evidence="1" id="KW-1133">Transmembrane helix</keyword>
<sequence length="78" mass="8798">WSRFCRSLFCWSPFILVALAGVSFVLVALAVVLTFVFPVLTEQVLGYQLKGERIRHVPVQKDLRRVALPSRLALASQL</sequence>
<proteinExistence type="predicted"/>
<keyword evidence="1" id="KW-0812">Transmembrane</keyword>
<evidence type="ECO:0000256" key="1">
    <source>
        <dbReference type="SAM" id="Phobius"/>
    </source>
</evidence>